<dbReference type="Gene3D" id="1.25.40.10">
    <property type="entry name" value="Tetratricopeptide repeat domain"/>
    <property type="match status" value="1"/>
</dbReference>
<dbReference type="EMBL" id="QGNA01000004">
    <property type="protein sequence ID" value="PWS35810.1"/>
    <property type="molecule type" value="Genomic_DNA"/>
</dbReference>
<dbReference type="AlphaFoldDB" id="A0A317F9K8"/>
<reference evidence="2" key="1">
    <citation type="submission" date="2018-05" db="EMBL/GenBank/DDBJ databases">
        <authorList>
            <person name="Du Z."/>
            <person name="Wang X."/>
        </authorList>
    </citation>
    <scope>NUCLEOTIDE SEQUENCE [LARGE SCALE GENOMIC DNA]</scope>
    <source>
        <strain evidence="2">CQN31</strain>
    </source>
</reference>
<dbReference type="InterPro" id="IPR027417">
    <property type="entry name" value="P-loop_NTPase"/>
</dbReference>
<protein>
    <submittedName>
        <fullName evidence="1">Uncharacterized protein</fullName>
    </submittedName>
</protein>
<dbReference type="Proteomes" id="UP000245765">
    <property type="component" value="Unassembled WGS sequence"/>
</dbReference>
<dbReference type="SUPFAM" id="SSF52540">
    <property type="entry name" value="P-loop containing nucleoside triphosphate hydrolases"/>
    <property type="match status" value="1"/>
</dbReference>
<evidence type="ECO:0000313" key="1">
    <source>
        <dbReference type="EMBL" id="PWS35810.1"/>
    </source>
</evidence>
<name>A0A317F9K8_9PROT</name>
<evidence type="ECO:0000313" key="2">
    <source>
        <dbReference type="Proteomes" id="UP000245765"/>
    </source>
</evidence>
<proteinExistence type="predicted"/>
<dbReference type="Gene3D" id="3.40.50.300">
    <property type="entry name" value="P-loop containing nucleotide triphosphate hydrolases"/>
    <property type="match status" value="1"/>
</dbReference>
<organism evidence="1 2">
    <name type="scientific">Falsiroseomonas bella</name>
    <dbReference type="NCBI Taxonomy" id="2184016"/>
    <lineage>
        <taxon>Bacteria</taxon>
        <taxon>Pseudomonadati</taxon>
        <taxon>Pseudomonadota</taxon>
        <taxon>Alphaproteobacteria</taxon>
        <taxon>Acetobacterales</taxon>
        <taxon>Roseomonadaceae</taxon>
        <taxon>Falsiroseomonas</taxon>
    </lineage>
</organism>
<keyword evidence="2" id="KW-1185">Reference proteome</keyword>
<gene>
    <name evidence="1" type="ORF">DFH01_19740</name>
</gene>
<sequence>MILHIGQSKTGTSSIQRVLGARREALGKLGVCYPLSPGWANHGLLPASLVPVQRLGHFNPAVWEGMPPAARLARFRTDFASELHALPADTRLLLISAEQMGGLLDTEETIGALRDLLAPHVGTVRVVMYLRRQDSHFASGYTQALRVGHVAPPVMPAAGPETLRAYDYAALLDLWARVFGEAAVQPRIFERESLLNGDVVDDFLSFCGIPLEVPPDDPDRQSNLSLTPGGIELVRAMAEAMGGKPDGASVLWRRFVQQANEHLPGQGWRPDPGQAAAFLARFHAVNEAVRHRWFPDRPTLFAPPSAAPAAAPSGPPPIDRGAALDAACALILRETTAAMMREAAQHVQIAKLRERLGEAEGAKAAWRAALRADPTQPQAQARLAELALEAGDRAGAEGHLAALRKAHPEHPLTQRLAKLLAKVAG</sequence>
<comment type="caution">
    <text evidence="1">The sequence shown here is derived from an EMBL/GenBank/DDBJ whole genome shotgun (WGS) entry which is preliminary data.</text>
</comment>
<dbReference type="InterPro" id="IPR011990">
    <property type="entry name" value="TPR-like_helical_dom_sf"/>
</dbReference>
<dbReference type="SUPFAM" id="SSF48452">
    <property type="entry name" value="TPR-like"/>
    <property type="match status" value="1"/>
</dbReference>
<accession>A0A317F9K8</accession>